<sequence>MIKLLDCTLRDGGYINDWMFGRRAIDEITKKLVDSNIDIIELGFLKDEQEDHNRTVFNSVKRLIPLIGKKKPGTLYAAMIDVQGRIPIEMIDPCTPETIDIIRVIVWKRLLSQDFEYCKKIVENGYKLFIQPARVDQYTDEEFINMIHQFEVLTPMAMYIVDSWGTLTIEKAMHYYKLMEANLNKQILIGYHGHNNMQQAFGIAEALICNKGDRDLIIDSSIYGIGRGAGNLNTEIIANYLNTNFNYKYDVENIISLYDNYIKDIYDKFSWGYSIPLLITAINHCNPEYGIYCEKNGLSEMQTLEVINQLNGGNKIRFNKELIKKIVDSIKRNK</sequence>
<feature type="domain" description="Pyruvate carboxyltransferase" evidence="1">
    <location>
        <begin position="2"/>
        <end position="256"/>
    </location>
</feature>
<dbReference type="Proteomes" id="UP000671908">
    <property type="component" value="Chromosome"/>
</dbReference>
<reference evidence="2 3" key="1">
    <citation type="journal article" date="2021" name="Microbiol. Resour. Announc.">
        <title>Complete Genome Sequences of Three Human Oral Treponema parvum Isolates.</title>
        <authorList>
            <person name="Zeng H."/>
            <person name="Watt R.M."/>
        </authorList>
    </citation>
    <scope>NUCLEOTIDE SEQUENCE [LARGE SCALE GENOMIC DNA]</scope>
    <source>
        <strain evidence="2 3">ATCC 700770</strain>
    </source>
</reference>
<name>A0A975F4Z7_9SPIR</name>
<dbReference type="AlphaFoldDB" id="A0A975F4Z7"/>
<evidence type="ECO:0000313" key="2">
    <source>
        <dbReference type="EMBL" id="QTQ14527.1"/>
    </source>
</evidence>
<evidence type="ECO:0000259" key="1">
    <source>
        <dbReference type="Pfam" id="PF00682"/>
    </source>
</evidence>
<accession>A0A975F4Z7</accession>
<dbReference type="GO" id="GO:0003824">
    <property type="term" value="F:catalytic activity"/>
    <property type="evidence" value="ECO:0007669"/>
    <property type="project" value="InterPro"/>
</dbReference>
<proteinExistence type="predicted"/>
<evidence type="ECO:0000313" key="3">
    <source>
        <dbReference type="Proteomes" id="UP000671908"/>
    </source>
</evidence>
<keyword evidence="3" id="KW-1185">Reference proteome</keyword>
<dbReference type="Gene3D" id="3.20.20.70">
    <property type="entry name" value="Aldolase class I"/>
    <property type="match status" value="1"/>
</dbReference>
<dbReference type="RefSeq" id="WP_210119180.1">
    <property type="nucleotide sequence ID" value="NZ_CP054142.1"/>
</dbReference>
<dbReference type="KEGG" id="tpav:HRQ91_08700"/>
<dbReference type="InterPro" id="IPR000891">
    <property type="entry name" value="PYR_CT"/>
</dbReference>
<protein>
    <recommendedName>
        <fullName evidence="1">Pyruvate carboxyltransferase domain-containing protein</fullName>
    </recommendedName>
</protein>
<gene>
    <name evidence="2" type="ORF">HRQ91_08700</name>
</gene>
<dbReference type="EMBL" id="CP054142">
    <property type="protein sequence ID" value="QTQ14527.1"/>
    <property type="molecule type" value="Genomic_DNA"/>
</dbReference>
<organism evidence="2 3">
    <name type="scientific">Treponema parvum</name>
    <dbReference type="NCBI Taxonomy" id="138851"/>
    <lineage>
        <taxon>Bacteria</taxon>
        <taxon>Pseudomonadati</taxon>
        <taxon>Spirochaetota</taxon>
        <taxon>Spirochaetia</taxon>
        <taxon>Spirochaetales</taxon>
        <taxon>Treponemataceae</taxon>
        <taxon>Treponema</taxon>
    </lineage>
</organism>
<dbReference type="SUPFAM" id="SSF51569">
    <property type="entry name" value="Aldolase"/>
    <property type="match status" value="1"/>
</dbReference>
<dbReference type="Pfam" id="PF00682">
    <property type="entry name" value="HMGL-like"/>
    <property type="match status" value="1"/>
</dbReference>
<dbReference type="InterPro" id="IPR013785">
    <property type="entry name" value="Aldolase_TIM"/>
</dbReference>